<reference evidence="2 3" key="1">
    <citation type="submission" date="2019-12" db="EMBL/GenBank/DDBJ databases">
        <title>Complete genome sequence of Microcystis aeruginosa strain FD4.</title>
        <authorList>
            <person name="Urakawa H."/>
        </authorList>
    </citation>
    <scope>NUCLEOTIDE SEQUENCE [LARGE SCALE GENOMIC DNA]</scope>
    <source>
        <strain evidence="2 3">FD4</strain>
    </source>
</reference>
<accession>A0A857D1N4</accession>
<evidence type="ECO:0000313" key="2">
    <source>
        <dbReference type="EMBL" id="QGZ89542.1"/>
    </source>
</evidence>
<dbReference type="Proteomes" id="UP000438345">
    <property type="component" value="Chromosome"/>
</dbReference>
<dbReference type="RefSeq" id="WP_158199576.1">
    <property type="nucleotide sequence ID" value="NZ_CP046973.1"/>
</dbReference>
<name>A0A857D1N4_MICAE</name>
<organism evidence="2 3">
    <name type="scientific">Microcystis aeruginosa FD4</name>
    <dbReference type="NCBI Taxonomy" id="2686288"/>
    <lineage>
        <taxon>Bacteria</taxon>
        <taxon>Bacillati</taxon>
        <taxon>Cyanobacteriota</taxon>
        <taxon>Cyanophyceae</taxon>
        <taxon>Oscillatoriophycideae</taxon>
        <taxon>Chroococcales</taxon>
        <taxon>Microcystaceae</taxon>
        <taxon>Microcystis</taxon>
    </lineage>
</organism>
<evidence type="ECO:0000313" key="3">
    <source>
        <dbReference type="Proteomes" id="UP000438345"/>
    </source>
</evidence>
<gene>
    <name evidence="2" type="ORF">GQR42_08170</name>
</gene>
<feature type="coiled-coil region" evidence="1">
    <location>
        <begin position="175"/>
        <end position="209"/>
    </location>
</feature>
<proteinExistence type="predicted"/>
<keyword evidence="1" id="KW-0175">Coiled coil</keyword>
<protein>
    <submittedName>
        <fullName evidence="2">Uncharacterized protein</fullName>
    </submittedName>
</protein>
<evidence type="ECO:0000256" key="1">
    <source>
        <dbReference type="SAM" id="Coils"/>
    </source>
</evidence>
<dbReference type="AlphaFoldDB" id="A0A857D1N4"/>
<dbReference type="EMBL" id="CP046973">
    <property type="protein sequence ID" value="QGZ89542.1"/>
    <property type="molecule type" value="Genomic_DNA"/>
</dbReference>
<sequence>MNNSNKFNHQSICLPRLVKKQWTSLAAIASFLVLIVGNLEGGQLLAQSQPDSYRIVQGSSYVISVPPGKTVEIILPAVCLDYSKDIPSANSGFSSSPQNATPELRRLLELHDRMLIQQEDYKRSMKQILSLQILTIETRQIRMPDGKIETVDLPFKTALDEAFQYAIWENDPAFIQSWQKQKEEREQEKSEFDAQMREAQQVIAQLRATGVDSSLVAELQQLIDGAKLMMAEADWQLKWMNGVEILAHLMRQAVGAEPVEGISNRP</sequence>